<dbReference type="Proteomes" id="UP000607197">
    <property type="component" value="Unassembled WGS sequence"/>
</dbReference>
<gene>
    <name evidence="2" type="ORF">GCM10009039_26140</name>
</gene>
<evidence type="ECO:0000313" key="3">
    <source>
        <dbReference type="Proteomes" id="UP000607197"/>
    </source>
</evidence>
<organism evidence="2 3">
    <name type="scientific">Halocalculus aciditolerans</name>
    <dbReference type="NCBI Taxonomy" id="1383812"/>
    <lineage>
        <taxon>Archaea</taxon>
        <taxon>Methanobacteriati</taxon>
        <taxon>Methanobacteriota</taxon>
        <taxon>Stenosarchaea group</taxon>
        <taxon>Halobacteria</taxon>
        <taxon>Halobacteriales</taxon>
        <taxon>Halobacteriaceae</taxon>
        <taxon>Halocalculus</taxon>
    </lineage>
</organism>
<keyword evidence="1" id="KW-1133">Transmembrane helix</keyword>
<feature type="transmembrane region" description="Helical" evidence="1">
    <location>
        <begin position="143"/>
        <end position="164"/>
    </location>
</feature>
<protein>
    <submittedName>
        <fullName evidence="2">Uncharacterized protein</fullName>
    </submittedName>
</protein>
<feature type="transmembrane region" description="Helical" evidence="1">
    <location>
        <begin position="39"/>
        <end position="57"/>
    </location>
</feature>
<sequence>MTTTRRSRAGLAALVAVEATLLAWYVLTANSSILAPRYLLYPFVWTTAGAVAVTRAWPVSGGRRRRLLAGGLAVVYLGVLLVANGVVATTAAPPSLTVSWLPPGWGPAVLATTSGLRVAIIPFKLVGVLSLTYLVYARLVDAAALAASALVGLFSCVSCTYPLVTALLGGGLGGGLLGAMSQSPYAYDASTVVFLVTLVLLDRSFALPARFVTAIRWAIGRATPPHAH</sequence>
<name>A0A830FEJ1_9EURY</name>
<evidence type="ECO:0000256" key="1">
    <source>
        <dbReference type="SAM" id="Phobius"/>
    </source>
</evidence>
<dbReference type="OrthoDB" id="308076at2157"/>
<reference evidence="2" key="2">
    <citation type="submission" date="2020-09" db="EMBL/GenBank/DDBJ databases">
        <authorList>
            <person name="Sun Q."/>
            <person name="Ohkuma M."/>
        </authorList>
    </citation>
    <scope>NUCLEOTIDE SEQUENCE</scope>
    <source>
        <strain evidence="2">JCM 19596</strain>
    </source>
</reference>
<keyword evidence="3" id="KW-1185">Reference proteome</keyword>
<dbReference type="Pfam" id="PF24412">
    <property type="entry name" value="DUF7546"/>
    <property type="match status" value="1"/>
</dbReference>
<dbReference type="RefSeq" id="WP_188979617.1">
    <property type="nucleotide sequence ID" value="NZ_BMPG01000003.1"/>
</dbReference>
<feature type="transmembrane region" description="Helical" evidence="1">
    <location>
        <begin position="9"/>
        <end position="27"/>
    </location>
</feature>
<feature type="transmembrane region" description="Helical" evidence="1">
    <location>
        <begin position="184"/>
        <end position="201"/>
    </location>
</feature>
<evidence type="ECO:0000313" key="2">
    <source>
        <dbReference type="EMBL" id="GGL66922.1"/>
    </source>
</evidence>
<dbReference type="EMBL" id="BMPG01000003">
    <property type="protein sequence ID" value="GGL66922.1"/>
    <property type="molecule type" value="Genomic_DNA"/>
</dbReference>
<feature type="transmembrane region" description="Helical" evidence="1">
    <location>
        <begin position="116"/>
        <end position="136"/>
    </location>
</feature>
<proteinExistence type="predicted"/>
<keyword evidence="1" id="KW-0472">Membrane</keyword>
<reference evidence="2" key="1">
    <citation type="journal article" date="2014" name="Int. J. Syst. Evol. Microbiol.">
        <title>Complete genome sequence of Corynebacterium casei LMG S-19264T (=DSM 44701T), isolated from a smear-ripened cheese.</title>
        <authorList>
            <consortium name="US DOE Joint Genome Institute (JGI-PGF)"/>
            <person name="Walter F."/>
            <person name="Albersmeier A."/>
            <person name="Kalinowski J."/>
            <person name="Ruckert C."/>
        </authorList>
    </citation>
    <scope>NUCLEOTIDE SEQUENCE</scope>
    <source>
        <strain evidence="2">JCM 19596</strain>
    </source>
</reference>
<comment type="caution">
    <text evidence="2">The sequence shown here is derived from an EMBL/GenBank/DDBJ whole genome shotgun (WGS) entry which is preliminary data.</text>
</comment>
<accession>A0A830FEJ1</accession>
<feature type="transmembrane region" description="Helical" evidence="1">
    <location>
        <begin position="69"/>
        <end position="96"/>
    </location>
</feature>
<dbReference type="InterPro" id="IPR055968">
    <property type="entry name" value="DUF7546"/>
</dbReference>
<keyword evidence="1" id="KW-0812">Transmembrane</keyword>
<dbReference type="AlphaFoldDB" id="A0A830FEJ1"/>